<name>A0A8J2WUQ3_9STRA</name>
<gene>
    <name evidence="1" type="ORF">PECAL_2P10820</name>
</gene>
<dbReference type="EMBL" id="CAKKNE010000002">
    <property type="protein sequence ID" value="CAH0368034.1"/>
    <property type="molecule type" value="Genomic_DNA"/>
</dbReference>
<dbReference type="InterPro" id="IPR018775">
    <property type="entry name" value="RlaP"/>
</dbReference>
<reference evidence="1" key="1">
    <citation type="submission" date="2021-11" db="EMBL/GenBank/DDBJ databases">
        <authorList>
            <consortium name="Genoscope - CEA"/>
            <person name="William W."/>
        </authorList>
    </citation>
    <scope>NUCLEOTIDE SEQUENCE</scope>
</reference>
<dbReference type="Pfam" id="PF10127">
    <property type="entry name" value="RlaP"/>
    <property type="match status" value="1"/>
</dbReference>
<proteinExistence type="predicted"/>
<keyword evidence="2" id="KW-1185">Reference proteome</keyword>
<evidence type="ECO:0000313" key="1">
    <source>
        <dbReference type="EMBL" id="CAH0368034.1"/>
    </source>
</evidence>
<protein>
    <submittedName>
        <fullName evidence="1">Uncharacterized protein</fullName>
    </submittedName>
</protein>
<organism evidence="1 2">
    <name type="scientific">Pelagomonas calceolata</name>
    <dbReference type="NCBI Taxonomy" id="35677"/>
    <lineage>
        <taxon>Eukaryota</taxon>
        <taxon>Sar</taxon>
        <taxon>Stramenopiles</taxon>
        <taxon>Ochrophyta</taxon>
        <taxon>Pelagophyceae</taxon>
        <taxon>Pelagomonadales</taxon>
        <taxon>Pelagomonadaceae</taxon>
        <taxon>Pelagomonas</taxon>
    </lineage>
</organism>
<dbReference type="AlphaFoldDB" id="A0A8J2WUQ3"/>
<accession>A0A8J2WUQ3</accession>
<dbReference type="Proteomes" id="UP000789595">
    <property type="component" value="Unassembled WGS sequence"/>
</dbReference>
<comment type="caution">
    <text evidence="1">The sequence shown here is derived from an EMBL/GenBank/DDBJ whole genome shotgun (WGS) entry which is preliminary data.</text>
</comment>
<evidence type="ECO:0000313" key="2">
    <source>
        <dbReference type="Proteomes" id="UP000789595"/>
    </source>
</evidence>
<sequence>MAALARREQLAALARSEHERAARSLPAAALPQRAFSENTTKRGIAAFVRTRIREFEAARECVVILAACLGAEKSSHTMRVANADSDWDIHCFYLPRDPAAAWCGVSERHNFEKQVYGPRRTGAPADEPDVELGFHDALRVARLVAKGDQMTLEILLSPLAYVEEAPCVAELRYLAVRRTFGWRGAAAAYAKSAGGFLNSAAKSAEKLGLASGKAGKQLGYALHRTLSAEWLLRERDVVGLPQGLPELLDGAIRASALRDLPAVPAPLVALARRLADGLRGDAAVGSKDEFAAHLAALRSRLDVLVPLSRDLARDAPGPEGGEKSVALDVVRELDAWTRARLVEGLRAVPV</sequence>